<dbReference type="PANTHER" id="PTHR47481:SF31">
    <property type="entry name" value="OS01G0873500 PROTEIN"/>
    <property type="match status" value="1"/>
</dbReference>
<proteinExistence type="predicted"/>
<name>A0AAQ3SGF6_PASNO</name>
<dbReference type="AlphaFoldDB" id="A0AAQ3SGF6"/>
<evidence type="ECO:0000256" key="1">
    <source>
        <dbReference type="SAM" id="MobiDB-lite"/>
    </source>
</evidence>
<gene>
    <name evidence="3" type="ORF">U9M48_002836</name>
</gene>
<dbReference type="Pfam" id="PF13976">
    <property type="entry name" value="gag_pre-integrs"/>
    <property type="match status" value="1"/>
</dbReference>
<accession>A0AAQ3SGF6</accession>
<dbReference type="InterPro" id="IPR036397">
    <property type="entry name" value="RNaseH_sf"/>
</dbReference>
<sequence length="744" mass="81296">MASSSSTLVLAAPLALPVTEKLTRTNFNLWKAQVMPAIRGAQLEGLLDGSDPAPPKTINVEVDGKIVKKPNEEYSRWIVKDQQVLSYLLASISKEILTQVADKTTAAEIWKGIQEMLVSQTRARTVNTRIALATTTKGNMTMSEYFSKMKSLADDMAASGKPIEEELVSYILTGLDYEYDSVVSAVLARVEPITVSELYMQLTSFDGRIDLRQGRGNFRGREGNRGGTIGDRNPGRGHGAAGPGGKSNNAAGRPAKPICQVCNKKGHTAVDCWHRYDPDYVAANRSAAVATNNYGVDSNWYTDSGATDHITGELRKLAIHDVYHGNDHIKTANGAGMIINHIGQAIVHTPSHNLHLNNVLHVPDASKNLISVHRLATDNNAYLEFHPDFFLIKDQATKRTLLRGRCRGGLYPLPSNQHGSFKCQVLGAIKPSTDRWHKRLGQPSFSIVHRLISQNKLPVSSQNNVETVCDACQKAKSHQLPYPVSTSKSSAPLELIFSDVWGPAPDSFGRKNYYVSFIDDFSKFTWIYLLKHKSEVFQRFHEFQQLVERMFDRKIISVQSDWGGEYEKLNSFFRQVGIMHFVSCPHAHQQNGAAERKHRHIVEVGLALLSHAAGDITVSYPVIDNHTDATNPSPSFAEISNDHIDNAGSAAISLNPVSPTAPDFTNADHSVLTPAARGRHEEPAEISTTTAAGVETSTAAGNPRTSSSAPPPSEAGIADQSVGSDQPAVSRPTTRAQSGIHKPK</sequence>
<organism evidence="3 4">
    <name type="scientific">Paspalum notatum var. saurae</name>
    <dbReference type="NCBI Taxonomy" id="547442"/>
    <lineage>
        <taxon>Eukaryota</taxon>
        <taxon>Viridiplantae</taxon>
        <taxon>Streptophyta</taxon>
        <taxon>Embryophyta</taxon>
        <taxon>Tracheophyta</taxon>
        <taxon>Spermatophyta</taxon>
        <taxon>Magnoliopsida</taxon>
        <taxon>Liliopsida</taxon>
        <taxon>Poales</taxon>
        <taxon>Poaceae</taxon>
        <taxon>PACMAD clade</taxon>
        <taxon>Panicoideae</taxon>
        <taxon>Andropogonodae</taxon>
        <taxon>Paspaleae</taxon>
        <taxon>Paspalinae</taxon>
        <taxon>Paspalum</taxon>
    </lineage>
</organism>
<dbReference type="EMBL" id="CP144745">
    <property type="protein sequence ID" value="WVZ51721.1"/>
    <property type="molecule type" value="Genomic_DNA"/>
</dbReference>
<dbReference type="InterPro" id="IPR025724">
    <property type="entry name" value="GAG-pre-integrase_dom"/>
</dbReference>
<protein>
    <recommendedName>
        <fullName evidence="2">Integrase catalytic domain-containing protein</fullName>
    </recommendedName>
</protein>
<dbReference type="PROSITE" id="PS50994">
    <property type="entry name" value="INTEGRASE"/>
    <property type="match status" value="1"/>
</dbReference>
<dbReference type="InterPro" id="IPR001584">
    <property type="entry name" value="Integrase_cat-core"/>
</dbReference>
<feature type="domain" description="Integrase catalytic" evidence="2">
    <location>
        <begin position="488"/>
        <end position="664"/>
    </location>
</feature>
<dbReference type="Gene3D" id="3.30.420.10">
    <property type="entry name" value="Ribonuclease H-like superfamily/Ribonuclease H"/>
    <property type="match status" value="1"/>
</dbReference>
<evidence type="ECO:0000313" key="4">
    <source>
        <dbReference type="Proteomes" id="UP001341281"/>
    </source>
</evidence>
<feature type="non-terminal residue" evidence="3">
    <location>
        <position position="744"/>
    </location>
</feature>
<dbReference type="InterPro" id="IPR054722">
    <property type="entry name" value="PolX-like_BBD"/>
</dbReference>
<feature type="compositionally biased region" description="Polar residues" evidence="1">
    <location>
        <begin position="686"/>
        <end position="708"/>
    </location>
</feature>
<dbReference type="Pfam" id="PF22936">
    <property type="entry name" value="Pol_BBD"/>
    <property type="match status" value="1"/>
</dbReference>
<dbReference type="Pfam" id="PF14223">
    <property type="entry name" value="Retrotran_gag_2"/>
    <property type="match status" value="1"/>
</dbReference>
<dbReference type="SUPFAM" id="SSF53098">
    <property type="entry name" value="Ribonuclease H-like"/>
    <property type="match status" value="1"/>
</dbReference>
<feature type="compositionally biased region" description="Basic and acidic residues" evidence="1">
    <location>
        <begin position="214"/>
        <end position="224"/>
    </location>
</feature>
<evidence type="ECO:0000313" key="3">
    <source>
        <dbReference type="EMBL" id="WVZ51721.1"/>
    </source>
</evidence>
<dbReference type="InterPro" id="IPR012337">
    <property type="entry name" value="RNaseH-like_sf"/>
</dbReference>
<dbReference type="Proteomes" id="UP001341281">
    <property type="component" value="Chromosome 01"/>
</dbReference>
<feature type="region of interest" description="Disordered" evidence="1">
    <location>
        <begin position="214"/>
        <end position="253"/>
    </location>
</feature>
<dbReference type="GO" id="GO:0015074">
    <property type="term" value="P:DNA integration"/>
    <property type="evidence" value="ECO:0007669"/>
    <property type="project" value="InterPro"/>
</dbReference>
<dbReference type="PANTHER" id="PTHR47481">
    <property type="match status" value="1"/>
</dbReference>
<dbReference type="GO" id="GO:0003676">
    <property type="term" value="F:nucleic acid binding"/>
    <property type="evidence" value="ECO:0007669"/>
    <property type="project" value="InterPro"/>
</dbReference>
<feature type="compositionally biased region" description="Gly residues" evidence="1">
    <location>
        <begin position="236"/>
        <end position="245"/>
    </location>
</feature>
<reference evidence="3 4" key="1">
    <citation type="submission" date="2024-02" db="EMBL/GenBank/DDBJ databases">
        <title>High-quality chromosome-scale genome assembly of Pensacola bahiagrass (Paspalum notatum Flugge var. saurae).</title>
        <authorList>
            <person name="Vega J.M."/>
            <person name="Podio M."/>
            <person name="Orjuela J."/>
            <person name="Siena L.A."/>
            <person name="Pessino S.C."/>
            <person name="Combes M.C."/>
            <person name="Mariac C."/>
            <person name="Albertini E."/>
            <person name="Pupilli F."/>
            <person name="Ortiz J.P.A."/>
            <person name="Leblanc O."/>
        </authorList>
    </citation>
    <scope>NUCLEOTIDE SEQUENCE [LARGE SCALE GENOMIC DNA]</scope>
    <source>
        <strain evidence="3">R1</strain>
        <tissue evidence="3">Leaf</tissue>
    </source>
</reference>
<keyword evidence="4" id="KW-1185">Reference proteome</keyword>
<evidence type="ECO:0000259" key="2">
    <source>
        <dbReference type="PROSITE" id="PS50994"/>
    </source>
</evidence>
<feature type="region of interest" description="Disordered" evidence="1">
    <location>
        <begin position="675"/>
        <end position="744"/>
    </location>
</feature>